<dbReference type="InterPro" id="IPR011089">
    <property type="entry name" value="GmrSD_C"/>
</dbReference>
<evidence type="ECO:0000313" key="3">
    <source>
        <dbReference type="Proteomes" id="UP001309876"/>
    </source>
</evidence>
<proteinExistence type="predicted"/>
<accession>A0AAN7SU64</accession>
<reference evidence="2 3" key="1">
    <citation type="submission" date="2023-08" db="EMBL/GenBank/DDBJ databases">
        <title>Black Yeasts Isolated from many extreme environments.</title>
        <authorList>
            <person name="Coleine C."/>
            <person name="Stajich J.E."/>
            <person name="Selbmann L."/>
        </authorList>
    </citation>
    <scope>NUCLEOTIDE SEQUENCE [LARGE SCALE GENOMIC DNA]</scope>
    <source>
        <strain evidence="2 3">CCFEE 5910</strain>
    </source>
</reference>
<dbReference type="EMBL" id="JAVRRJ010000009">
    <property type="protein sequence ID" value="KAK5081570.1"/>
    <property type="molecule type" value="Genomic_DNA"/>
</dbReference>
<comment type="caution">
    <text evidence="2">The sequence shown here is derived from an EMBL/GenBank/DDBJ whole genome shotgun (WGS) entry which is preliminary data.</text>
</comment>
<dbReference type="PANTHER" id="PTHR24094">
    <property type="entry name" value="SECRETED PROTEIN"/>
    <property type="match status" value="1"/>
</dbReference>
<dbReference type="Pfam" id="PF07510">
    <property type="entry name" value="GmrSD_C"/>
    <property type="match status" value="1"/>
</dbReference>
<evidence type="ECO:0000313" key="2">
    <source>
        <dbReference type="EMBL" id="KAK5081570.1"/>
    </source>
</evidence>
<protein>
    <recommendedName>
        <fullName evidence="1">GmrSD restriction endonucleases C-terminal domain-containing protein</fullName>
    </recommendedName>
</protein>
<dbReference type="PANTHER" id="PTHR24094:SF15">
    <property type="entry name" value="AMP-DEPENDENT SYNTHETASE_LIGASE DOMAIN-CONTAINING PROTEIN-RELATED"/>
    <property type="match status" value="1"/>
</dbReference>
<evidence type="ECO:0000259" key="1">
    <source>
        <dbReference type="Pfam" id="PF07510"/>
    </source>
</evidence>
<keyword evidence="3" id="KW-1185">Reference proteome</keyword>
<sequence length="169" mass="18765">MLQSLTVAPLGPGGGYDRDLFPHWITQSGDCNTREVVLKRDGTNVTQNAECQAVSGHWKSPYDGKTWNDADDIQIDHMVPLANAWRSGASEWTTDEREAFANDLVRPQLWAVTGTVNNDKSDSSPDEWKPPLSSFYCEYASSWVAVKDNYNLTITSAEKTALSDMLDSC</sequence>
<dbReference type="AlphaFoldDB" id="A0AAN7SU64"/>
<name>A0AAN7SU64_9EURO</name>
<gene>
    <name evidence="2" type="ORF">LTR05_007701</name>
</gene>
<dbReference type="Proteomes" id="UP001309876">
    <property type="component" value="Unassembled WGS sequence"/>
</dbReference>
<feature type="domain" description="GmrSD restriction endonucleases C-terminal" evidence="1">
    <location>
        <begin position="56"/>
        <end position="164"/>
    </location>
</feature>
<organism evidence="2 3">
    <name type="scientific">Lithohypha guttulata</name>
    <dbReference type="NCBI Taxonomy" id="1690604"/>
    <lineage>
        <taxon>Eukaryota</taxon>
        <taxon>Fungi</taxon>
        <taxon>Dikarya</taxon>
        <taxon>Ascomycota</taxon>
        <taxon>Pezizomycotina</taxon>
        <taxon>Eurotiomycetes</taxon>
        <taxon>Chaetothyriomycetidae</taxon>
        <taxon>Chaetothyriales</taxon>
        <taxon>Trichomeriaceae</taxon>
        <taxon>Lithohypha</taxon>
    </lineage>
</organism>